<feature type="region of interest" description="Disordered" evidence="6">
    <location>
        <begin position="1200"/>
        <end position="1466"/>
    </location>
</feature>
<feature type="domain" description="Chitin-binding type-2" evidence="8">
    <location>
        <begin position="902"/>
        <end position="962"/>
    </location>
</feature>
<feature type="domain" description="Chitin-binding type-2" evidence="8">
    <location>
        <begin position="1561"/>
        <end position="1624"/>
    </location>
</feature>
<evidence type="ECO:0000256" key="1">
    <source>
        <dbReference type="ARBA" id="ARBA00022669"/>
    </source>
</evidence>
<evidence type="ECO:0000256" key="6">
    <source>
        <dbReference type="SAM" id="MobiDB-lite"/>
    </source>
</evidence>
<evidence type="ECO:0000256" key="4">
    <source>
        <dbReference type="ARBA" id="ARBA00023157"/>
    </source>
</evidence>
<feature type="domain" description="Chitin-binding type-2" evidence="8">
    <location>
        <begin position="1115"/>
        <end position="1179"/>
    </location>
</feature>
<accession>A0A4C1V6X6</accession>
<reference evidence="9 10" key="1">
    <citation type="journal article" date="2019" name="Commun. Biol.">
        <title>The bagworm genome reveals a unique fibroin gene that provides high tensile strength.</title>
        <authorList>
            <person name="Kono N."/>
            <person name="Nakamura H."/>
            <person name="Ohtoshi R."/>
            <person name="Tomita M."/>
            <person name="Numata K."/>
            <person name="Arakawa K."/>
        </authorList>
    </citation>
    <scope>NUCLEOTIDE SEQUENCE [LARGE SCALE GENOMIC DNA]</scope>
</reference>
<feature type="domain" description="Chitin-binding type-2" evidence="8">
    <location>
        <begin position="46"/>
        <end position="106"/>
    </location>
</feature>
<protein>
    <recommendedName>
        <fullName evidence="8">Chitin-binding type-2 domain-containing protein</fullName>
    </recommendedName>
</protein>
<evidence type="ECO:0000259" key="8">
    <source>
        <dbReference type="PROSITE" id="PS50940"/>
    </source>
</evidence>
<keyword evidence="4" id="KW-1015">Disulfide bond</keyword>
<feature type="compositionally biased region" description="Basic and acidic residues" evidence="6">
    <location>
        <begin position="978"/>
        <end position="987"/>
    </location>
</feature>
<sequence length="1644" mass="186864">MRFFFILSVIPLIGGVQEYDTAASDSLPPRVNGRTMKLYGHQRPQPVRCLQDGFQADPVDCTVFYRCVSAGRSRYNVYRCGPGTIYDPEIEICNHQQNTKRSECGIIPIPSLQSVQSNHDNEIDFELPAPFPLSTSKSTTVDKLTEKTTITSSKTTTPIHQPLANYISFETFQPSANNICSKDGFTGDNKDCSKFYRCVSNGRGGYIQYEFTCSEGTIWDEELQACNHPWATKRSKCQENIKQVENKHSSYLYTPPMSDPPIYTLEHSIVQDQIRVEFLNNTKYGERVKKKQDNDAVRINEYFINKDIITTTANYFFTRQPAATNIVPANNDKLYPYNYLNSFSENVSSEQHTQEKVYNTTKSPLSDYNKSKCIVDGFMGDQNDQRKFYRCVDDGKGGYSKYEFSCGEGTVWDSKIESCNHAWQVNDYDSDGNNLGDNSTRNNTVIEMVTQAPITRQPENENENNYNYNEPEFTTIRNYSLSYTTEQSTSNSNLCKSSGFIGDINDCKKFYRCVDDGKGNFMIYEFSCGQGTGWDPKIEACNHMWAIDHCHFKNENKKTTLKEIQYTENELTGSENSVGHGYHTYTVTSTSTYHYSDKTDICTKEGFVGDPDNCKKFYRCVNNEGRGFIQYEFSCGEGTIWDSEINSCNHEKDVKNCNKKQSLNSSKEESSSTITFNEEVSTSKPTTITVENKSPGNNSCTSDGFFPDHKNCTKFYRCVSDEKGGYTKYEFVCGEGTVWDDDVQSCNHKSENRMCEAHTTKKPMQTNQIGTTAMMSESTSTIKTSMVSMTSNSDFEECTDEGFYANMKDCKKFYRCVRNDKGSFLKYDFTCGEGTVWIQEIQSCDHKTNFIDCKNGNSIISSSTISAENIPETSVVTISQSTNKQEDEYPTESVSTHKPSKGNRCMSEGYFGNEEDCKKFYRCVDNGSGGFTKYNFVCGEGTAWDTDLQTCNHENKIQNCKHFSSGTKPTETYENDIDDSKTTDKLSDTTTMKSSSKLPQEYKSDKCDQEGYFGNKKNCKKFYRCVDNGNGMYTKYDFDCGEGTIWDQDITACNHPRDVVKPTCEEFDKEDITTKSPEPQTTSQISSSASSTVATNNVTEKPSDCSKNDSFKDTSVNCPKEGFYANPCDCKKFYRCVDWDGTGEKFSVYHFDCGEGTIWDPALETCNYEDSVYPRRDCTCKQSVSETTLKTTTQEFTTQEEMMTQQTTQKEITTTETTTTQVTTQSETITSENDITTQRSTTEQETIETEPTTQGFTTQEETTTQLTTHSFETEQPTTGKETTTQDTTKESETTTQETTPHETTTYMTTAIESSTQESTIKEETTTKQSTKEQESTTQEITTEQEATTQEFTTEQEATTQEFTTEQELTTQQTATEQEVTTQESSTESESSVEHSTTEQESTTQETTTQQYITTEQQSTTSEEMTTQVSTESSTDETNTENSTHQYETDGTTPEEHTTESSSHKQCPEIDDDQYLFICETGFRRHHKYCNLFYQCSEEKDTYEVKIAVFTCPNNTIYDETKIKCVDESEADEKCDGKTAERRRYKHLHPNSQKSMVVSRDLHRCTASGHYPFEKGNECSSVFMNCVASNKGEVSPYLYRCPTNYVYWSVSRRCEPIAKLAHCRNLQKDWSRRREIPIERINIAT</sequence>
<dbReference type="InterPro" id="IPR002557">
    <property type="entry name" value="Chitin-bd_dom"/>
</dbReference>
<dbReference type="Pfam" id="PF01607">
    <property type="entry name" value="CBM_14"/>
    <property type="match status" value="10"/>
</dbReference>
<evidence type="ECO:0000313" key="10">
    <source>
        <dbReference type="Proteomes" id="UP000299102"/>
    </source>
</evidence>
<dbReference type="Proteomes" id="UP000299102">
    <property type="component" value="Unassembled WGS sequence"/>
</dbReference>
<keyword evidence="1" id="KW-0147">Chitin-binding</keyword>
<feature type="compositionally biased region" description="Low complexity" evidence="6">
    <location>
        <begin position="1335"/>
        <end position="1389"/>
    </location>
</feature>
<evidence type="ECO:0000256" key="7">
    <source>
        <dbReference type="SAM" id="SignalP"/>
    </source>
</evidence>
<organism evidence="9 10">
    <name type="scientific">Eumeta variegata</name>
    <name type="common">Bagworm moth</name>
    <name type="synonym">Eumeta japonica</name>
    <dbReference type="NCBI Taxonomy" id="151549"/>
    <lineage>
        <taxon>Eukaryota</taxon>
        <taxon>Metazoa</taxon>
        <taxon>Ecdysozoa</taxon>
        <taxon>Arthropoda</taxon>
        <taxon>Hexapoda</taxon>
        <taxon>Insecta</taxon>
        <taxon>Pterygota</taxon>
        <taxon>Neoptera</taxon>
        <taxon>Endopterygota</taxon>
        <taxon>Lepidoptera</taxon>
        <taxon>Glossata</taxon>
        <taxon>Ditrysia</taxon>
        <taxon>Tineoidea</taxon>
        <taxon>Psychidae</taxon>
        <taxon>Oiketicinae</taxon>
        <taxon>Eumeta</taxon>
    </lineage>
</organism>
<dbReference type="SUPFAM" id="SSF57625">
    <property type="entry name" value="Invertebrate chitin-binding proteins"/>
    <property type="match status" value="11"/>
</dbReference>
<feature type="compositionally biased region" description="Basic and acidic residues" evidence="6">
    <location>
        <begin position="1453"/>
        <end position="1466"/>
    </location>
</feature>
<dbReference type="InterPro" id="IPR051940">
    <property type="entry name" value="Chitin_bind-dev_reg"/>
</dbReference>
<feature type="domain" description="Chitin-binding type-2" evidence="8">
    <location>
        <begin position="697"/>
        <end position="757"/>
    </location>
</feature>
<feature type="region of interest" description="Disordered" evidence="6">
    <location>
        <begin position="1070"/>
        <end position="1107"/>
    </location>
</feature>
<evidence type="ECO:0000256" key="2">
    <source>
        <dbReference type="ARBA" id="ARBA00022729"/>
    </source>
</evidence>
<feature type="compositionally biased region" description="Low complexity" evidence="6">
    <location>
        <begin position="988"/>
        <end position="997"/>
    </location>
</feature>
<feature type="region of interest" description="Disordered" evidence="6">
    <location>
        <begin position="880"/>
        <end position="901"/>
    </location>
</feature>
<dbReference type="PANTHER" id="PTHR23301">
    <property type="entry name" value="CHITIN BINDING PERITROPHIN-A"/>
    <property type="match status" value="1"/>
</dbReference>
<dbReference type="PANTHER" id="PTHR23301:SF110">
    <property type="entry name" value="LD43683P-RELATED"/>
    <property type="match status" value="1"/>
</dbReference>
<feature type="compositionally biased region" description="Low complexity" evidence="6">
    <location>
        <begin position="1200"/>
        <end position="1286"/>
    </location>
</feature>
<dbReference type="Gene3D" id="2.170.140.10">
    <property type="entry name" value="Chitin binding domain"/>
    <property type="match status" value="11"/>
</dbReference>
<feature type="compositionally biased region" description="Low complexity" evidence="6">
    <location>
        <begin position="1398"/>
        <end position="1432"/>
    </location>
</feature>
<evidence type="ECO:0000313" key="9">
    <source>
        <dbReference type="EMBL" id="GBP34027.1"/>
    </source>
</evidence>
<feature type="domain" description="Chitin-binding type-2" evidence="8">
    <location>
        <begin position="1475"/>
        <end position="1536"/>
    </location>
</feature>
<keyword evidence="3" id="KW-0677">Repeat</keyword>
<dbReference type="OrthoDB" id="6020543at2759"/>
<feature type="compositionally biased region" description="Basic and acidic residues" evidence="6">
    <location>
        <begin position="1319"/>
        <end position="1334"/>
    </location>
</feature>
<proteinExistence type="predicted"/>
<feature type="chain" id="PRO_5020021920" description="Chitin-binding type-2 domain-containing protein" evidence="7">
    <location>
        <begin position="19"/>
        <end position="1644"/>
    </location>
</feature>
<feature type="region of interest" description="Disordered" evidence="6">
    <location>
        <begin position="971"/>
        <end position="997"/>
    </location>
</feature>
<feature type="domain" description="Chitin-binding type-2" evidence="8">
    <location>
        <begin position="795"/>
        <end position="855"/>
    </location>
</feature>
<dbReference type="STRING" id="151549.A0A4C1V6X6"/>
<feature type="domain" description="Chitin-binding type-2" evidence="8">
    <location>
        <begin position="599"/>
        <end position="659"/>
    </location>
</feature>
<dbReference type="InterPro" id="IPR036508">
    <property type="entry name" value="Chitin-bd_dom_sf"/>
</dbReference>
<evidence type="ECO:0000256" key="5">
    <source>
        <dbReference type="ARBA" id="ARBA00023180"/>
    </source>
</evidence>
<feature type="domain" description="Chitin-binding type-2" evidence="8">
    <location>
        <begin position="492"/>
        <end position="552"/>
    </location>
</feature>
<dbReference type="EMBL" id="BGZK01000283">
    <property type="protein sequence ID" value="GBP34027.1"/>
    <property type="molecule type" value="Genomic_DNA"/>
</dbReference>
<dbReference type="GO" id="GO:0005576">
    <property type="term" value="C:extracellular region"/>
    <property type="evidence" value="ECO:0007669"/>
    <property type="project" value="InterPro"/>
</dbReference>
<name>A0A4C1V6X6_EUMVA</name>
<feature type="domain" description="Chitin-binding type-2" evidence="8">
    <location>
        <begin position="177"/>
        <end position="239"/>
    </location>
</feature>
<gene>
    <name evidence="9" type="ORF">EVAR_94038_1</name>
</gene>
<dbReference type="GO" id="GO:0008061">
    <property type="term" value="F:chitin binding"/>
    <property type="evidence" value="ECO:0007669"/>
    <property type="project" value="UniProtKB-KW"/>
</dbReference>
<feature type="compositionally biased region" description="Low complexity" evidence="6">
    <location>
        <begin position="1293"/>
        <end position="1318"/>
    </location>
</feature>
<feature type="compositionally biased region" description="Low complexity" evidence="6">
    <location>
        <begin position="1080"/>
        <end position="1099"/>
    </location>
</feature>
<comment type="caution">
    <text evidence="9">The sequence shown here is derived from an EMBL/GenBank/DDBJ whole genome shotgun (WGS) entry which is preliminary data.</text>
</comment>
<dbReference type="PROSITE" id="PS50940">
    <property type="entry name" value="CHIT_BIND_II"/>
    <property type="match status" value="11"/>
</dbReference>
<keyword evidence="10" id="KW-1185">Reference proteome</keyword>
<feature type="compositionally biased region" description="Polar residues" evidence="6">
    <location>
        <begin position="673"/>
        <end position="692"/>
    </location>
</feature>
<keyword evidence="2 7" id="KW-0732">Signal</keyword>
<evidence type="ECO:0000256" key="3">
    <source>
        <dbReference type="ARBA" id="ARBA00022737"/>
    </source>
</evidence>
<feature type="domain" description="Chitin-binding type-2" evidence="8">
    <location>
        <begin position="1004"/>
        <end position="1066"/>
    </location>
</feature>
<dbReference type="FunFam" id="2.170.140.10:FF:000006">
    <property type="entry name" value="Mucin related 89F, isoform B"/>
    <property type="match status" value="5"/>
</dbReference>
<keyword evidence="5" id="KW-0325">Glycoprotein</keyword>
<dbReference type="SMART" id="SM00494">
    <property type="entry name" value="ChtBD2"/>
    <property type="match status" value="12"/>
</dbReference>
<feature type="signal peptide" evidence="7">
    <location>
        <begin position="1"/>
        <end position="18"/>
    </location>
</feature>
<feature type="region of interest" description="Disordered" evidence="6">
    <location>
        <begin position="668"/>
        <end position="692"/>
    </location>
</feature>